<dbReference type="GO" id="GO:0006631">
    <property type="term" value="P:fatty acid metabolic process"/>
    <property type="evidence" value="ECO:0007669"/>
    <property type="project" value="TreeGrafter"/>
</dbReference>
<dbReference type="PANTHER" id="PTHR10824:SF4">
    <property type="entry name" value="ACYL-COENZYME A THIOESTERASE 1-LIKE"/>
    <property type="match status" value="1"/>
</dbReference>
<dbReference type="Gene3D" id="2.60.40.2240">
    <property type="entry name" value="Acyl-CoA thioester hydrolase/BAAT N-terminal domain"/>
    <property type="match status" value="1"/>
</dbReference>
<dbReference type="GO" id="GO:0047617">
    <property type="term" value="F:fatty acyl-CoA hydrolase activity"/>
    <property type="evidence" value="ECO:0007669"/>
    <property type="project" value="TreeGrafter"/>
</dbReference>
<name>A0AA47EIX2_9CLOT</name>
<dbReference type="GO" id="GO:0006637">
    <property type="term" value="P:acyl-CoA metabolic process"/>
    <property type="evidence" value="ECO:0007669"/>
    <property type="project" value="TreeGrafter"/>
</dbReference>
<reference evidence="2" key="1">
    <citation type="submission" date="2021-11" db="EMBL/GenBank/DDBJ databases">
        <title>Clostridia strains as spoilage organisms.</title>
        <authorList>
            <person name="Wambui J."/>
            <person name="Stevens M.J.A."/>
            <person name="Stephan R."/>
        </authorList>
    </citation>
    <scope>NUCLEOTIDE SEQUENCE</scope>
    <source>
        <strain evidence="2">CF009</strain>
    </source>
</reference>
<dbReference type="InterPro" id="IPR006862">
    <property type="entry name" value="Thio_Ohase/aa_AcTrfase"/>
</dbReference>
<dbReference type="EMBL" id="CP086239">
    <property type="protein sequence ID" value="WAG61047.1"/>
    <property type="molecule type" value="Genomic_DNA"/>
</dbReference>
<dbReference type="Proteomes" id="UP001164733">
    <property type="component" value="Chromosome"/>
</dbReference>
<organism evidence="2 3">
    <name type="scientific">Clostridium estertheticum</name>
    <dbReference type="NCBI Taxonomy" id="238834"/>
    <lineage>
        <taxon>Bacteria</taxon>
        <taxon>Bacillati</taxon>
        <taxon>Bacillota</taxon>
        <taxon>Clostridia</taxon>
        <taxon>Eubacteriales</taxon>
        <taxon>Clostridiaceae</taxon>
        <taxon>Clostridium</taxon>
    </lineage>
</organism>
<dbReference type="Pfam" id="PF04775">
    <property type="entry name" value="Bile_Hydr_Trans"/>
    <property type="match status" value="1"/>
</dbReference>
<dbReference type="RefSeq" id="WP_253200322.1">
    <property type="nucleotide sequence ID" value="NZ_CP086239.1"/>
</dbReference>
<dbReference type="InterPro" id="IPR042490">
    <property type="entry name" value="Thio_Ohase/BAAT_N"/>
</dbReference>
<evidence type="ECO:0000259" key="1">
    <source>
        <dbReference type="Pfam" id="PF04775"/>
    </source>
</evidence>
<dbReference type="AlphaFoldDB" id="A0AA47EIX2"/>
<dbReference type="PANTHER" id="PTHR10824">
    <property type="entry name" value="ACYL-COENZYME A THIOESTERASE-RELATED"/>
    <property type="match status" value="1"/>
</dbReference>
<gene>
    <name evidence="2" type="ORF">LL038_01995</name>
</gene>
<feature type="domain" description="Acyl-CoA thioester hydrolase/bile acid-CoA amino acid N-acetyltransferase" evidence="1">
    <location>
        <begin position="18"/>
        <end position="110"/>
    </location>
</feature>
<sequence>MDNDSCVINIISEISKVDEPVSIKISGLLKKEKVTVRIVSNDYYCINASVIKVPKNTLWDAHATFIADEYGNVDLENAVPIDGTYKTCNKMGLFYSMKVKETRRGKLIQKLSDISENIQLYAR</sequence>
<evidence type="ECO:0000313" key="2">
    <source>
        <dbReference type="EMBL" id="WAG61047.1"/>
    </source>
</evidence>
<proteinExistence type="predicted"/>
<evidence type="ECO:0000313" key="3">
    <source>
        <dbReference type="Proteomes" id="UP001164733"/>
    </source>
</evidence>
<accession>A0AA47EIX2</accession>
<protein>
    <submittedName>
        <fullName evidence="2">Acyl-CoA thioesterase/BAAT N-terminal domain-containing protein</fullName>
    </submittedName>
</protein>